<protein>
    <submittedName>
        <fullName evidence="1">Uncharacterized protein</fullName>
    </submittedName>
</protein>
<reference evidence="1" key="1">
    <citation type="journal article" date="2015" name="Nature">
        <title>Complex archaea that bridge the gap between prokaryotes and eukaryotes.</title>
        <authorList>
            <person name="Spang A."/>
            <person name="Saw J.H."/>
            <person name="Jorgensen S.L."/>
            <person name="Zaremba-Niedzwiedzka K."/>
            <person name="Martijn J."/>
            <person name="Lind A.E."/>
            <person name="van Eijk R."/>
            <person name="Schleper C."/>
            <person name="Guy L."/>
            <person name="Ettema T.J."/>
        </authorList>
    </citation>
    <scope>NUCLEOTIDE SEQUENCE</scope>
</reference>
<evidence type="ECO:0000313" key="1">
    <source>
        <dbReference type="EMBL" id="KKL98958.1"/>
    </source>
</evidence>
<organism evidence="1">
    <name type="scientific">marine sediment metagenome</name>
    <dbReference type="NCBI Taxonomy" id="412755"/>
    <lineage>
        <taxon>unclassified sequences</taxon>
        <taxon>metagenomes</taxon>
        <taxon>ecological metagenomes</taxon>
    </lineage>
</organism>
<name>A0A0F9GJI1_9ZZZZ</name>
<dbReference type="EMBL" id="LAZR01017789">
    <property type="protein sequence ID" value="KKL98958.1"/>
    <property type="molecule type" value="Genomic_DNA"/>
</dbReference>
<accession>A0A0F9GJI1</accession>
<dbReference type="AlphaFoldDB" id="A0A0F9GJI1"/>
<gene>
    <name evidence="1" type="ORF">LCGC14_1819180</name>
</gene>
<comment type="caution">
    <text evidence="1">The sequence shown here is derived from an EMBL/GenBank/DDBJ whole genome shotgun (WGS) entry which is preliminary data.</text>
</comment>
<sequence>MDELNELINELVAKAGPKAGQIKVIQERKNGWVVAIRSGKLYLLHSL</sequence>
<feature type="non-terminal residue" evidence="1">
    <location>
        <position position="47"/>
    </location>
</feature>
<proteinExistence type="predicted"/>